<evidence type="ECO:0000256" key="3">
    <source>
        <dbReference type="SAM" id="MobiDB-lite"/>
    </source>
</evidence>
<dbReference type="OrthoDB" id="445677at2759"/>
<dbReference type="PANTHER" id="PTHR48407:SF1">
    <property type="entry name" value="CRANIOFACIAL DEVELOPMENT PROTEIN 1"/>
    <property type="match status" value="1"/>
</dbReference>
<protein>
    <recommendedName>
        <fullName evidence="2">SWR1-complex protein 5</fullName>
    </recommendedName>
</protein>
<comment type="similarity">
    <text evidence="1">Belongs to the SWC5 family.</text>
</comment>
<feature type="compositionally biased region" description="Basic and acidic residues" evidence="3">
    <location>
        <begin position="179"/>
        <end position="193"/>
    </location>
</feature>
<evidence type="ECO:0000256" key="1">
    <source>
        <dbReference type="ARBA" id="ARBA00010465"/>
    </source>
</evidence>
<feature type="region of interest" description="Disordered" evidence="3">
    <location>
        <begin position="178"/>
        <end position="226"/>
    </location>
</feature>
<reference evidence="5 6" key="1">
    <citation type="journal article" date="2016" name="Mol. Biol. Evol.">
        <title>Comparative Genomics of Early-Diverging Mushroom-Forming Fungi Provides Insights into the Origins of Lignocellulose Decay Capabilities.</title>
        <authorList>
            <person name="Nagy L.G."/>
            <person name="Riley R."/>
            <person name="Tritt A."/>
            <person name="Adam C."/>
            <person name="Daum C."/>
            <person name="Floudas D."/>
            <person name="Sun H."/>
            <person name="Yadav J.S."/>
            <person name="Pangilinan J."/>
            <person name="Larsson K.H."/>
            <person name="Matsuura K."/>
            <person name="Barry K."/>
            <person name="Labutti K."/>
            <person name="Kuo R."/>
            <person name="Ohm R.A."/>
            <person name="Bhattacharya S.S."/>
            <person name="Shirouzu T."/>
            <person name="Yoshinaga Y."/>
            <person name="Martin F.M."/>
            <person name="Grigoriev I.V."/>
            <person name="Hibbett D.S."/>
        </authorList>
    </citation>
    <scope>NUCLEOTIDE SEQUENCE [LARGE SCALE GENOMIC DNA]</scope>
    <source>
        <strain evidence="5 6">HHB12733</strain>
    </source>
</reference>
<dbReference type="STRING" id="1353952.A0A165JEA8"/>
<feature type="compositionally biased region" description="Polar residues" evidence="3">
    <location>
        <begin position="131"/>
        <end position="141"/>
    </location>
</feature>
<feature type="region of interest" description="Disordered" evidence="3">
    <location>
        <begin position="1"/>
        <end position="37"/>
    </location>
</feature>
<dbReference type="EMBL" id="KV423921">
    <property type="protein sequence ID" value="KZT61730.1"/>
    <property type="molecule type" value="Genomic_DNA"/>
</dbReference>
<keyword evidence="6" id="KW-1185">Reference proteome</keyword>
<dbReference type="AlphaFoldDB" id="A0A165JEA8"/>
<feature type="compositionally biased region" description="Acidic residues" evidence="3">
    <location>
        <begin position="1"/>
        <end position="12"/>
    </location>
</feature>
<name>A0A165JEA8_9BASI</name>
<dbReference type="PROSITE" id="PS51279">
    <property type="entry name" value="BCNT_C"/>
    <property type="match status" value="1"/>
</dbReference>
<evidence type="ECO:0000256" key="2">
    <source>
        <dbReference type="ARBA" id="ARBA00019138"/>
    </source>
</evidence>
<dbReference type="InterPro" id="IPR011421">
    <property type="entry name" value="BCNT-C"/>
</dbReference>
<feature type="compositionally biased region" description="Basic and acidic residues" evidence="3">
    <location>
        <begin position="200"/>
        <end position="220"/>
    </location>
</feature>
<evidence type="ECO:0000313" key="6">
    <source>
        <dbReference type="Proteomes" id="UP000076842"/>
    </source>
</evidence>
<dbReference type="InParanoid" id="A0A165JEA8"/>
<proteinExistence type="inferred from homology"/>
<dbReference type="PANTHER" id="PTHR48407">
    <property type="entry name" value="CRANIOFACIAL DEVELOPMENT PROTEIN 1"/>
    <property type="match status" value="1"/>
</dbReference>
<dbReference type="Proteomes" id="UP000076842">
    <property type="component" value="Unassembled WGS sequence"/>
</dbReference>
<organism evidence="5 6">
    <name type="scientific">Calocera cornea HHB12733</name>
    <dbReference type="NCBI Taxonomy" id="1353952"/>
    <lineage>
        <taxon>Eukaryota</taxon>
        <taxon>Fungi</taxon>
        <taxon>Dikarya</taxon>
        <taxon>Basidiomycota</taxon>
        <taxon>Agaricomycotina</taxon>
        <taxon>Dacrymycetes</taxon>
        <taxon>Dacrymycetales</taxon>
        <taxon>Dacrymycetaceae</taxon>
        <taxon>Calocera</taxon>
    </lineage>
</organism>
<sequence length="226" mass="25127">MQADVSDEEDEDYKPPSVGESSESEAERATKKARIATPLATVDDKVNAEQSRQALWEDFQTSVGGSSRADTKDIRMIEIEKRYKFAGREITEKKMVPADSDEAKEWTASKTLGDVASGPIATDKTALPESSIPSQAVTVSLLNRPKPGPRRPRVNLTSSKPKKLTMLEKSAMDWSAHLAETDKSTKEELEANRRSGGSLAKHDFLERVGVRRQDEVEKDLGKKRRR</sequence>
<dbReference type="GO" id="GO:0000812">
    <property type="term" value="C:Swr1 complex"/>
    <property type="evidence" value="ECO:0007669"/>
    <property type="project" value="TreeGrafter"/>
</dbReference>
<accession>A0A165JEA8</accession>
<gene>
    <name evidence="5" type="ORF">CALCODRAFT_479755</name>
</gene>
<dbReference type="Pfam" id="PF07572">
    <property type="entry name" value="BCNT"/>
    <property type="match status" value="1"/>
</dbReference>
<feature type="region of interest" description="Disordered" evidence="3">
    <location>
        <begin position="114"/>
        <end position="166"/>
    </location>
</feature>
<evidence type="ECO:0000313" key="5">
    <source>
        <dbReference type="EMBL" id="KZT61730.1"/>
    </source>
</evidence>
<feature type="domain" description="BCNT-C" evidence="4">
    <location>
        <begin position="144"/>
        <end position="226"/>
    </location>
</feature>
<evidence type="ECO:0000259" key="4">
    <source>
        <dbReference type="PROSITE" id="PS51279"/>
    </source>
</evidence>
<dbReference type="InterPro" id="IPR027124">
    <property type="entry name" value="Swc5/CFDP1/2"/>
</dbReference>